<proteinExistence type="predicted"/>
<keyword evidence="1" id="KW-0004">4Fe-4S</keyword>
<dbReference type="OrthoDB" id="10265243at2759"/>
<dbReference type="InterPro" id="IPR039661">
    <property type="entry name" value="ELP3"/>
</dbReference>
<keyword evidence="3" id="KW-0479">Metal-binding</keyword>
<organism evidence="6 7">
    <name type="scientific">Kipferlia bialata</name>
    <dbReference type="NCBI Taxonomy" id="797122"/>
    <lineage>
        <taxon>Eukaryota</taxon>
        <taxon>Metamonada</taxon>
        <taxon>Carpediemonas-like organisms</taxon>
        <taxon>Kipferlia</taxon>
    </lineage>
</organism>
<feature type="non-terminal residue" evidence="6">
    <location>
        <position position="78"/>
    </location>
</feature>
<evidence type="ECO:0000256" key="1">
    <source>
        <dbReference type="ARBA" id="ARBA00022485"/>
    </source>
</evidence>
<reference evidence="6 7" key="1">
    <citation type="journal article" date="2018" name="PLoS ONE">
        <title>The draft genome of Kipferlia bialata reveals reductive genome evolution in fornicate parasites.</title>
        <authorList>
            <person name="Tanifuji G."/>
            <person name="Takabayashi S."/>
            <person name="Kume K."/>
            <person name="Takagi M."/>
            <person name="Nakayama T."/>
            <person name="Kamikawa R."/>
            <person name="Inagaki Y."/>
            <person name="Hashimoto T."/>
        </authorList>
    </citation>
    <scope>NUCLEOTIDE SEQUENCE [LARGE SCALE GENOMIC DNA]</scope>
    <source>
        <strain evidence="6">NY0173</strain>
    </source>
</reference>
<evidence type="ECO:0008006" key="8">
    <source>
        <dbReference type="Google" id="ProtNLM"/>
    </source>
</evidence>
<accession>A0A9K3DC04</accession>
<dbReference type="SUPFAM" id="SSF102114">
    <property type="entry name" value="Radical SAM enzymes"/>
    <property type="match status" value="1"/>
</dbReference>
<dbReference type="InterPro" id="IPR058240">
    <property type="entry name" value="rSAM_sf"/>
</dbReference>
<gene>
    <name evidence="6" type="ORF">KIPB_016634</name>
</gene>
<evidence type="ECO:0000256" key="5">
    <source>
        <dbReference type="ARBA" id="ARBA00023014"/>
    </source>
</evidence>
<dbReference type="PANTHER" id="PTHR11135">
    <property type="entry name" value="HISTONE ACETYLTRANSFERASE-RELATED"/>
    <property type="match status" value="1"/>
</dbReference>
<evidence type="ECO:0000256" key="3">
    <source>
        <dbReference type="ARBA" id="ARBA00022723"/>
    </source>
</evidence>
<dbReference type="GO" id="GO:0051539">
    <property type="term" value="F:4 iron, 4 sulfur cluster binding"/>
    <property type="evidence" value="ECO:0007669"/>
    <property type="project" value="UniProtKB-KW"/>
</dbReference>
<keyword evidence="7" id="KW-1185">Reference proteome</keyword>
<dbReference type="PANTHER" id="PTHR11135:SF0">
    <property type="entry name" value="ELONGATOR COMPLEX PROTEIN 3"/>
    <property type="match status" value="1"/>
</dbReference>
<evidence type="ECO:0000313" key="7">
    <source>
        <dbReference type="Proteomes" id="UP000265618"/>
    </source>
</evidence>
<dbReference type="Proteomes" id="UP000265618">
    <property type="component" value="Unassembled WGS sequence"/>
</dbReference>
<dbReference type="GO" id="GO:0005737">
    <property type="term" value="C:cytoplasm"/>
    <property type="evidence" value="ECO:0007669"/>
    <property type="project" value="TreeGrafter"/>
</dbReference>
<dbReference type="GO" id="GO:0046872">
    <property type="term" value="F:metal ion binding"/>
    <property type="evidence" value="ECO:0007669"/>
    <property type="project" value="UniProtKB-KW"/>
</dbReference>
<dbReference type="AlphaFoldDB" id="A0A9K3DC04"/>
<dbReference type="GO" id="GO:0002926">
    <property type="term" value="P:tRNA wobble base 5-methoxycarbonylmethyl-2-thiouridinylation"/>
    <property type="evidence" value="ECO:0007669"/>
    <property type="project" value="TreeGrafter"/>
</dbReference>
<dbReference type="GO" id="GO:0005634">
    <property type="term" value="C:nucleus"/>
    <property type="evidence" value="ECO:0007669"/>
    <property type="project" value="TreeGrafter"/>
</dbReference>
<evidence type="ECO:0000256" key="4">
    <source>
        <dbReference type="ARBA" id="ARBA00023004"/>
    </source>
</evidence>
<dbReference type="EMBL" id="BDIP01010330">
    <property type="protein sequence ID" value="GIQ92709.1"/>
    <property type="molecule type" value="Genomic_DNA"/>
</dbReference>
<sequence>MLRYGATRLEIGVQTVFSDVMTSINRGHTLRSVHRCMSAIRDAGYKITLHMMPNLPRTSVKRDIQGFRELMESGRYIH</sequence>
<evidence type="ECO:0000313" key="6">
    <source>
        <dbReference type="EMBL" id="GIQ92709.1"/>
    </source>
</evidence>
<name>A0A9K3DC04_9EUKA</name>
<dbReference type="GO" id="GO:0033588">
    <property type="term" value="C:elongator holoenzyme complex"/>
    <property type="evidence" value="ECO:0007669"/>
    <property type="project" value="TreeGrafter"/>
</dbReference>
<keyword evidence="5" id="KW-0411">Iron-sulfur</keyword>
<comment type="caution">
    <text evidence="6">The sequence shown here is derived from an EMBL/GenBank/DDBJ whole genome shotgun (WGS) entry which is preliminary data.</text>
</comment>
<keyword evidence="2" id="KW-0949">S-adenosyl-L-methionine</keyword>
<keyword evidence="4" id="KW-0408">Iron</keyword>
<evidence type="ECO:0000256" key="2">
    <source>
        <dbReference type="ARBA" id="ARBA00022691"/>
    </source>
</evidence>
<protein>
    <recommendedName>
        <fullName evidence="8">Elp3/MiaA/NifB-like radical SAM core domain-containing protein</fullName>
    </recommendedName>
</protein>